<comment type="subunit">
    <text evidence="9">Homohexamer.</text>
</comment>
<dbReference type="Proteomes" id="UP001224997">
    <property type="component" value="Unassembled WGS sequence"/>
</dbReference>
<feature type="active site" evidence="9">
    <location>
        <position position="204"/>
    </location>
</feature>
<dbReference type="InterPro" id="IPR029057">
    <property type="entry name" value="PRTase-like"/>
</dbReference>
<evidence type="ECO:0000256" key="3">
    <source>
        <dbReference type="ARBA" id="ARBA00022727"/>
    </source>
</evidence>
<dbReference type="CDD" id="cd06223">
    <property type="entry name" value="PRTases_typeI"/>
    <property type="match status" value="1"/>
</dbReference>
<dbReference type="SUPFAM" id="SSF53271">
    <property type="entry name" value="PRTase-like"/>
    <property type="match status" value="1"/>
</dbReference>
<keyword evidence="1 9" id="KW-0808">Transferase</keyword>
<dbReference type="PANTHER" id="PTHR10210:SF41">
    <property type="entry name" value="RIBOSE-PHOSPHATE PYROPHOSPHOKINASE 1, CHLOROPLASTIC"/>
    <property type="match status" value="1"/>
</dbReference>
<dbReference type="PANTHER" id="PTHR10210">
    <property type="entry name" value="RIBOSE-PHOSPHATE DIPHOSPHOKINASE FAMILY MEMBER"/>
    <property type="match status" value="1"/>
</dbReference>
<comment type="pathway">
    <text evidence="9">Metabolic intermediate biosynthesis; 5-phospho-alpha-D-ribose 1-diphosphate biosynthesis; 5-phospho-alpha-D-ribose 1-diphosphate from D-ribose 5-phosphate (route I): step 1/1.</text>
</comment>
<keyword evidence="6 9" id="KW-0067">ATP-binding</keyword>
<dbReference type="InterPro" id="IPR000836">
    <property type="entry name" value="PRTase_dom"/>
</dbReference>
<evidence type="ECO:0000256" key="7">
    <source>
        <dbReference type="ARBA" id="ARBA00022842"/>
    </source>
</evidence>
<evidence type="ECO:0000259" key="10">
    <source>
        <dbReference type="Pfam" id="PF13793"/>
    </source>
</evidence>
<comment type="similarity">
    <text evidence="9">Belongs to the ribose-phosphate pyrophosphokinase family. Class I subfamily.</text>
</comment>
<evidence type="ECO:0000256" key="2">
    <source>
        <dbReference type="ARBA" id="ARBA00022723"/>
    </source>
</evidence>
<feature type="domain" description="Ribose-phosphate pyrophosphokinase N-terminal" evidence="10">
    <location>
        <begin position="8"/>
        <end position="129"/>
    </location>
</feature>
<comment type="subcellular location">
    <subcellularLocation>
        <location evidence="9">Cytoplasm</location>
    </subcellularLocation>
</comment>
<keyword evidence="2 9" id="KW-0479">Metal-binding</keyword>
<dbReference type="NCBIfam" id="TIGR01251">
    <property type="entry name" value="ribP_PPkin"/>
    <property type="match status" value="1"/>
</dbReference>
<dbReference type="InterPro" id="IPR000842">
    <property type="entry name" value="PRib_PP_synth_CS"/>
</dbReference>
<accession>A0ABT9JBC5</accession>
<evidence type="ECO:0000256" key="5">
    <source>
        <dbReference type="ARBA" id="ARBA00022777"/>
    </source>
</evidence>
<dbReference type="NCBIfam" id="NF002320">
    <property type="entry name" value="PRK01259.1"/>
    <property type="match status" value="1"/>
</dbReference>
<sequence>MPVMTEPKLISGNSNKPLAASIAKRMSMHRGMNVSLCDARIERFNDQEIFVEVFENVRGEDMYIIQPTSNPANDNLMELLIMSDALRRSSAARITAVIPYFGYARQDRRAKARTPISAKLVANLLTEAGIDRVLTLDLHAAQIQGFFDIPVDNLYAAPVFALDVQHHFRGRMDDLMVVSPDVGGVARARELATRIGAPLSIVDKRREKAGEVAEMKVIGDVAGKACIIVDDICDTAGTLVKAAQVLTDHGATEVHAYITHGVLSGPAVERVANSVMKSLVITDSIQPTEQVRAAPNIRIVPTAPMFTQAILNIWNGTSVSSLFETDTLLPIYEGLYSSG</sequence>
<evidence type="ECO:0000313" key="12">
    <source>
        <dbReference type="Proteomes" id="UP001224997"/>
    </source>
</evidence>
<comment type="caution">
    <text evidence="11">The sequence shown here is derived from an EMBL/GenBank/DDBJ whole genome shotgun (WGS) entry which is preliminary data.</text>
</comment>
<evidence type="ECO:0000256" key="9">
    <source>
        <dbReference type="HAMAP-Rule" id="MF_00583"/>
    </source>
</evidence>
<comment type="function">
    <text evidence="9">Involved in the biosynthesis of the central metabolite phospho-alpha-D-ribosyl-1-pyrophosphate (PRPP) via the transfer of pyrophosphoryl group from ATP to 1-hydroxyl of ribose-5-phosphate (Rib-5-P).</text>
</comment>
<feature type="binding site" evidence="9">
    <location>
        <position position="206"/>
    </location>
    <ligand>
        <name>D-ribose 5-phosphate</name>
        <dbReference type="ChEBI" id="CHEBI:78346"/>
    </ligand>
</feature>
<feature type="binding site" evidence="9">
    <location>
        <position position="230"/>
    </location>
    <ligand>
        <name>D-ribose 5-phosphate</name>
        <dbReference type="ChEBI" id="CHEBI:78346"/>
    </ligand>
</feature>
<feature type="binding site" evidence="9">
    <location>
        <position position="139"/>
    </location>
    <ligand>
        <name>Mg(2+)</name>
        <dbReference type="ChEBI" id="CHEBI:18420"/>
    </ligand>
</feature>
<dbReference type="SMART" id="SM01400">
    <property type="entry name" value="Pribosyltran_N"/>
    <property type="match status" value="1"/>
</dbReference>
<keyword evidence="9" id="KW-0963">Cytoplasm</keyword>
<reference evidence="11 12" key="1">
    <citation type="submission" date="2023-08" db="EMBL/GenBank/DDBJ databases">
        <authorList>
            <person name="Park J.-S."/>
        </authorList>
    </citation>
    <scope>NUCLEOTIDE SEQUENCE [LARGE SCALE GENOMIC DNA]</scope>
    <source>
        <strain evidence="11 12">2205BS29-5</strain>
    </source>
</reference>
<proteinExistence type="inferred from homology"/>
<feature type="binding site" evidence="9">
    <location>
        <position position="181"/>
    </location>
    <ligand>
        <name>Mg(2+)</name>
        <dbReference type="ChEBI" id="CHEBI:18420"/>
    </ligand>
</feature>
<comment type="cofactor">
    <cofactor evidence="9">
        <name>Mg(2+)</name>
        <dbReference type="ChEBI" id="CHEBI:18420"/>
    </cofactor>
    <text evidence="9">Binds 2 Mg(2+) ions per subunit.</text>
</comment>
<feature type="binding site" evidence="9">
    <location>
        <begin position="105"/>
        <end position="106"/>
    </location>
    <ligand>
        <name>ATP</name>
        <dbReference type="ChEBI" id="CHEBI:30616"/>
    </ligand>
</feature>
<keyword evidence="7 9" id="KW-0460">Magnesium</keyword>
<dbReference type="PROSITE" id="PS00114">
    <property type="entry name" value="PRPP_SYNTHASE"/>
    <property type="match status" value="1"/>
</dbReference>
<dbReference type="InterPro" id="IPR005946">
    <property type="entry name" value="Rib-P_diPkinase"/>
</dbReference>
<name>A0ABT9JBC5_9RHOB</name>
<protein>
    <recommendedName>
        <fullName evidence="9">Ribose-phosphate pyrophosphokinase</fullName>
        <shortName evidence="9">RPPK</shortName>
        <ecNumber evidence="9">2.7.6.1</ecNumber>
    </recommendedName>
    <alternativeName>
        <fullName evidence="9">5-phospho-D-ribosyl alpha-1-diphosphate synthase</fullName>
    </alternativeName>
    <alternativeName>
        <fullName evidence="9">Phosphoribosyl diphosphate synthase</fullName>
    </alternativeName>
    <alternativeName>
        <fullName evidence="9">Phosphoribosyl pyrophosphate synthase</fullName>
        <shortName evidence="9">P-Rib-PP synthase</shortName>
        <shortName evidence="9">PRPP synthase</shortName>
        <shortName evidence="9">PRPPase</shortName>
    </alternativeName>
</protein>
<dbReference type="Gene3D" id="3.40.50.2020">
    <property type="match status" value="2"/>
</dbReference>
<evidence type="ECO:0000256" key="4">
    <source>
        <dbReference type="ARBA" id="ARBA00022741"/>
    </source>
</evidence>
<evidence type="ECO:0000256" key="8">
    <source>
        <dbReference type="ARBA" id="ARBA00049535"/>
    </source>
</evidence>
<dbReference type="InterPro" id="IPR037515">
    <property type="entry name" value="Rib-P_diPkinase_bac"/>
</dbReference>
<dbReference type="HAMAP" id="MF_00583_B">
    <property type="entry name" value="RibP_PPkinase_B"/>
    <property type="match status" value="1"/>
</dbReference>
<dbReference type="Pfam" id="PF14572">
    <property type="entry name" value="Pribosyl_synth"/>
    <property type="match status" value="1"/>
</dbReference>
<dbReference type="GO" id="GO:0004749">
    <property type="term" value="F:ribose phosphate diphosphokinase activity"/>
    <property type="evidence" value="ECO:0007669"/>
    <property type="project" value="UniProtKB-EC"/>
</dbReference>
<keyword evidence="3 9" id="KW-0545">Nucleotide biosynthesis</keyword>
<keyword evidence="4 9" id="KW-0547">Nucleotide-binding</keyword>
<feature type="binding site" evidence="9">
    <location>
        <begin position="46"/>
        <end position="48"/>
    </location>
    <ligand>
        <name>ATP</name>
        <dbReference type="ChEBI" id="CHEBI:30616"/>
    </ligand>
</feature>
<dbReference type="EC" id="2.7.6.1" evidence="9"/>
<evidence type="ECO:0000256" key="1">
    <source>
        <dbReference type="ARBA" id="ARBA00022679"/>
    </source>
</evidence>
<organism evidence="11 12">
    <name type="scientific">Paracoccus spongiarum</name>
    <dbReference type="NCBI Taxonomy" id="3064387"/>
    <lineage>
        <taxon>Bacteria</taxon>
        <taxon>Pseudomonadati</taxon>
        <taxon>Pseudomonadota</taxon>
        <taxon>Alphaproteobacteria</taxon>
        <taxon>Rhodobacterales</taxon>
        <taxon>Paracoccaceae</taxon>
        <taxon>Paracoccus</taxon>
    </lineage>
</organism>
<dbReference type="Pfam" id="PF13793">
    <property type="entry name" value="Pribosyltran_N"/>
    <property type="match status" value="1"/>
</dbReference>
<keyword evidence="5 9" id="KW-0418">Kinase</keyword>
<dbReference type="InterPro" id="IPR029099">
    <property type="entry name" value="Pribosyltran_N"/>
</dbReference>
<keyword evidence="12" id="KW-1185">Reference proteome</keyword>
<dbReference type="EMBL" id="JAVAMQ010000003">
    <property type="protein sequence ID" value="MDP5306452.1"/>
    <property type="molecule type" value="Genomic_DNA"/>
</dbReference>
<comment type="catalytic activity">
    <reaction evidence="8 9">
        <text>D-ribose 5-phosphate + ATP = 5-phospho-alpha-D-ribose 1-diphosphate + AMP + H(+)</text>
        <dbReference type="Rhea" id="RHEA:15609"/>
        <dbReference type="ChEBI" id="CHEBI:15378"/>
        <dbReference type="ChEBI" id="CHEBI:30616"/>
        <dbReference type="ChEBI" id="CHEBI:58017"/>
        <dbReference type="ChEBI" id="CHEBI:78346"/>
        <dbReference type="ChEBI" id="CHEBI:456215"/>
        <dbReference type="EC" id="2.7.6.1"/>
    </reaction>
</comment>
<dbReference type="RefSeq" id="WP_305962300.1">
    <property type="nucleotide sequence ID" value="NZ_JAVAMQ010000003.1"/>
</dbReference>
<evidence type="ECO:0000313" key="11">
    <source>
        <dbReference type="EMBL" id="MDP5306452.1"/>
    </source>
</evidence>
<evidence type="ECO:0000256" key="6">
    <source>
        <dbReference type="ARBA" id="ARBA00022840"/>
    </source>
</evidence>
<feature type="binding site" evidence="9">
    <location>
        <begin position="234"/>
        <end position="238"/>
    </location>
    <ligand>
        <name>D-ribose 5-phosphate</name>
        <dbReference type="ChEBI" id="CHEBI:78346"/>
    </ligand>
</feature>
<gene>
    <name evidence="9" type="primary">prs</name>
    <name evidence="11" type="ORF">Q5Y72_05045</name>
</gene>